<proteinExistence type="predicted"/>
<name>A0A841RC85_9SPIO</name>
<gene>
    <name evidence="2" type="ORF">HNR50_002510</name>
</gene>
<dbReference type="EMBL" id="JACHGJ010000004">
    <property type="protein sequence ID" value="MBB6480837.1"/>
    <property type="molecule type" value="Genomic_DNA"/>
</dbReference>
<dbReference type="InterPro" id="IPR036653">
    <property type="entry name" value="CinA-like_C"/>
</dbReference>
<keyword evidence="2" id="KW-0378">Hydrolase</keyword>
<feature type="domain" description="CinA C-terminal" evidence="1">
    <location>
        <begin position="2"/>
        <end position="139"/>
    </location>
</feature>
<comment type="caution">
    <text evidence="2">The sequence shown here is derived from an EMBL/GenBank/DDBJ whole genome shotgun (WGS) entry which is preliminary data.</text>
</comment>
<sequence>MTMTAAESCTGGLIAKIMTDMAGSSEVFWGGFITYSNDSKEKLIGVPAETLEHFGAVSDETVRAMAEGALKRSTADCSLAVSGIAGPGGGTAEKPVGTVWIGVALKKGTVLSRIYHFEGDRAAIRGETAKQAISMLIDLISHIDY</sequence>
<dbReference type="Proteomes" id="UP000587760">
    <property type="component" value="Unassembled WGS sequence"/>
</dbReference>
<evidence type="ECO:0000313" key="2">
    <source>
        <dbReference type="EMBL" id="MBB6480837.1"/>
    </source>
</evidence>
<dbReference type="EC" id="3.5.1.42" evidence="2"/>
<dbReference type="AlphaFoldDB" id="A0A841RC85"/>
<dbReference type="SUPFAM" id="SSF142433">
    <property type="entry name" value="CinA-like"/>
    <property type="match status" value="1"/>
</dbReference>
<dbReference type="Gene3D" id="3.90.950.20">
    <property type="entry name" value="CinA-like"/>
    <property type="match status" value="1"/>
</dbReference>
<accession>A0A841RC85</accession>
<keyword evidence="3" id="KW-1185">Reference proteome</keyword>
<reference evidence="2 3" key="1">
    <citation type="submission" date="2020-08" db="EMBL/GenBank/DDBJ databases">
        <title>Genomic Encyclopedia of Type Strains, Phase IV (KMG-IV): sequencing the most valuable type-strain genomes for metagenomic binning, comparative biology and taxonomic classification.</title>
        <authorList>
            <person name="Goeker M."/>
        </authorList>
    </citation>
    <scope>NUCLEOTIDE SEQUENCE [LARGE SCALE GENOMIC DNA]</scope>
    <source>
        <strain evidence="2 3">DSM 2461</strain>
    </source>
</reference>
<protein>
    <submittedName>
        <fullName evidence="2">Nicotinamide-nucleotide amidase</fullName>
        <ecNumber evidence="2">3.5.1.42</ecNumber>
    </submittedName>
</protein>
<organism evidence="2 3">
    <name type="scientific">Spirochaeta isovalerica</name>
    <dbReference type="NCBI Taxonomy" id="150"/>
    <lineage>
        <taxon>Bacteria</taxon>
        <taxon>Pseudomonadati</taxon>
        <taxon>Spirochaetota</taxon>
        <taxon>Spirochaetia</taxon>
        <taxon>Spirochaetales</taxon>
        <taxon>Spirochaetaceae</taxon>
        <taxon>Spirochaeta</taxon>
    </lineage>
</organism>
<dbReference type="GO" id="GO:0019159">
    <property type="term" value="F:nicotinamide-nucleotide amidase activity"/>
    <property type="evidence" value="ECO:0007669"/>
    <property type="project" value="UniProtKB-EC"/>
</dbReference>
<dbReference type="Pfam" id="PF02464">
    <property type="entry name" value="CinA"/>
    <property type="match status" value="1"/>
</dbReference>
<dbReference type="NCBIfam" id="TIGR00199">
    <property type="entry name" value="PncC_domain"/>
    <property type="match status" value="1"/>
</dbReference>
<evidence type="ECO:0000259" key="1">
    <source>
        <dbReference type="Pfam" id="PF02464"/>
    </source>
</evidence>
<evidence type="ECO:0000313" key="3">
    <source>
        <dbReference type="Proteomes" id="UP000587760"/>
    </source>
</evidence>
<dbReference type="InterPro" id="IPR008136">
    <property type="entry name" value="CinA_C"/>
</dbReference>